<feature type="compositionally biased region" description="Basic and acidic residues" evidence="4">
    <location>
        <begin position="147"/>
        <end position="161"/>
    </location>
</feature>
<evidence type="ECO:0000256" key="4">
    <source>
        <dbReference type="SAM" id="MobiDB-lite"/>
    </source>
</evidence>
<evidence type="ECO:0000313" key="5">
    <source>
        <dbReference type="EMBL" id="HHM68368.1"/>
    </source>
</evidence>
<proteinExistence type="inferred from homology"/>
<evidence type="ECO:0000256" key="2">
    <source>
        <dbReference type="ARBA" id="ARBA00022763"/>
    </source>
</evidence>
<keyword evidence="3" id="KW-0234">DNA repair</keyword>
<name>A0A7C5VGA6_9DEIN</name>
<evidence type="ECO:0000256" key="3">
    <source>
        <dbReference type="ARBA" id="ARBA00023204"/>
    </source>
</evidence>
<gene>
    <name evidence="5" type="ORF">ENM28_06670</name>
</gene>
<comment type="similarity">
    <text evidence="1">Belongs to the RAD52 family.</text>
</comment>
<organism evidence="5">
    <name type="scientific">Thermus caliditerrae</name>
    <dbReference type="NCBI Taxonomy" id="1330700"/>
    <lineage>
        <taxon>Bacteria</taxon>
        <taxon>Thermotogati</taxon>
        <taxon>Deinococcota</taxon>
        <taxon>Deinococci</taxon>
        <taxon>Thermales</taxon>
        <taxon>Thermaceae</taxon>
        <taxon>Thermus</taxon>
    </lineage>
</organism>
<dbReference type="Pfam" id="PF04098">
    <property type="entry name" value="Rad52_Rad22"/>
    <property type="match status" value="1"/>
</dbReference>
<protein>
    <submittedName>
        <fullName evidence="5">DNA repair protein Rad52</fullName>
    </submittedName>
</protein>
<accession>A0A7C5VGA6</accession>
<comment type="caution">
    <text evidence="5">The sequence shown here is derived from an EMBL/GenBank/DDBJ whole genome shotgun (WGS) entry which is preliminary data.</text>
</comment>
<keyword evidence="2" id="KW-0227">DNA damage</keyword>
<dbReference type="EMBL" id="DRXE01000240">
    <property type="protein sequence ID" value="HHM68368.1"/>
    <property type="molecule type" value="Genomic_DNA"/>
</dbReference>
<dbReference type="GO" id="GO:0006281">
    <property type="term" value="P:DNA repair"/>
    <property type="evidence" value="ECO:0007669"/>
    <property type="project" value="UniProtKB-KW"/>
</dbReference>
<sequence>MKEVMKALAEPFDPQEVDFKIQSQGKNGKALVVPYVDARTVMDRLDQVVGPEGWHDAYEVLADRESGGNRVVEVRCRLTVLGITKEDVGEGDSLKAAFSDALKRAAVKFGVGRYLYGLDKVWVQVEGNFLSDSQIDKLRARLPRPGKPAEKPARAEERAEAREEEVAERLKKADEAISRLVGELKAQGKGAEAAKVLTALGYKVGEPGSTALDLERAKKVYRALEALKP</sequence>
<feature type="region of interest" description="Disordered" evidence="4">
    <location>
        <begin position="142"/>
        <end position="162"/>
    </location>
</feature>
<dbReference type="AlphaFoldDB" id="A0A7C5VGA6"/>
<evidence type="ECO:0000256" key="1">
    <source>
        <dbReference type="ARBA" id="ARBA00006638"/>
    </source>
</evidence>
<dbReference type="InterPro" id="IPR041247">
    <property type="entry name" value="Rad52_fam"/>
</dbReference>
<reference evidence="5" key="1">
    <citation type="journal article" date="2020" name="mSystems">
        <title>Genome- and Community-Level Interaction Insights into Carbon Utilization and Element Cycling Functions of Hydrothermarchaeota in Hydrothermal Sediment.</title>
        <authorList>
            <person name="Zhou Z."/>
            <person name="Liu Y."/>
            <person name="Xu W."/>
            <person name="Pan J."/>
            <person name="Luo Z.H."/>
            <person name="Li M."/>
        </authorList>
    </citation>
    <scope>NUCLEOTIDE SEQUENCE [LARGE SCALE GENOMIC DNA]</scope>
    <source>
        <strain evidence="5">SpSt-1071</strain>
    </source>
</reference>